<dbReference type="InterPro" id="IPR036939">
    <property type="entry name" value="Cu2_ascorb_mOase_N_sf"/>
</dbReference>
<evidence type="ECO:0000256" key="14">
    <source>
        <dbReference type="PIRSR" id="PIRSR600720-3"/>
    </source>
</evidence>
<dbReference type="Pfam" id="PF03712">
    <property type="entry name" value="Cu2_monoox_C"/>
    <property type="match status" value="1"/>
</dbReference>
<keyword evidence="6 18" id="KW-0732">Signal</keyword>
<feature type="domain" description="Copper type II ascorbate-dependent monooxygenase C-terminal" evidence="20">
    <location>
        <begin position="179"/>
        <end position="303"/>
    </location>
</feature>
<feature type="disulfide bond" evidence="14">
    <location>
        <begin position="263"/>
        <end position="285"/>
    </location>
</feature>
<keyword evidence="11" id="KW-0511">Multifunctional enzyme</keyword>
<dbReference type="InterPro" id="IPR000720">
    <property type="entry name" value="PHM/PAL"/>
</dbReference>
<comment type="caution">
    <text evidence="21">The sequence shown here is derived from an EMBL/GenBank/DDBJ whole genome shotgun (WGS) entry which is preliminary data.</text>
</comment>
<dbReference type="GO" id="GO:0004598">
    <property type="term" value="F:peptidylamidoglycolate lyase activity"/>
    <property type="evidence" value="ECO:0007669"/>
    <property type="project" value="UniProtKB-EC"/>
</dbReference>
<dbReference type="SUPFAM" id="SSF49742">
    <property type="entry name" value="PHM/PNGase F"/>
    <property type="match status" value="2"/>
</dbReference>
<keyword evidence="7" id="KW-0677">Repeat</keyword>
<sequence>MGRGRAALAALVGLTVLASASHAALSHNLEVNVTVPPFKTEKEDSYVCVAAHLPPSPHKLVGVIPHARQEVVHHILLYGCDEPHMMPAPNGSAVAWRCDMKPTCNGPSTIVYGWGKNAPDLRLPEGVGFSVGDGTGIKYIVAQVHYLAIRPDSDRSGVTLLLKPHAVPYAAGLVSFASWFSIPPGKKSHQIKNSCCFKSHQPLTMFAVRVHTHTLGRRVYMTRETWNHSGTQELISRDPQLPQSFVPAPRHVLWAGDRVTVTCDFDSTSRTAVTNAGGTHNDEMCNMYVMVYGRTPYLTMCDDDRQDIRSDSPGALPGGATLALDPTPTWTPPPPTTPGGETPAGPIHDATGVATGPDGTVWVLYRGQGVWKDDTFDHHERITRTTPVPEATVWQLDPDNGTVLQRWGSDFFYLPHSITVDNLGNVWVVDVGMHQVHKFTKDGKLIFSVGTKLAPGNDKQHLCKPTKVSVKRDGSFFVADGYCNSRVVYYDKNGKFLAASAPVHPVVHSVLVDECEGLVYVASRESGKIFALSLEVESLLQIKATYDLGVYGMAWSLAFGPYGEQLALMWADGKDAQIVNVKFGTSSDQARWTLPGTAKGAPHDFVLGAAPTELSGAGDRFYAAYVASVGSVCGDKCGPVAKWVFVPQGMKLPSLLELTFLISPQKEVHPGDAQELKRGTVVETHIAKAGVPADVVKVKDGVVEKIGKDGETEEEDEGGAMVADDYDEDVEDDTVDAADYEQEKAAMHVYDEWEQEVEADYEEAATGIRPNFTRGPAVKPIAKERYEVLMQDKQSVRKTEGTNPWAIALVVVMAVMMAVTIIRFSKGAMTSYIQGIRGAPLPPQGGITGGPSASAGAAAGGSKVRWSDWAPAGLLSRFQRLPDAKPAAPAGTSAGAKRFNEEVAAARERERLLRSEPV</sequence>
<keyword evidence="9" id="KW-0325">Glycoprotein</keyword>
<dbReference type="InterPro" id="IPR014784">
    <property type="entry name" value="Cu2_ascorb_mOase-like_C"/>
</dbReference>
<evidence type="ECO:0000256" key="15">
    <source>
        <dbReference type="PROSITE-ProRule" id="PRU00504"/>
    </source>
</evidence>
<name>A0A835Y8Q4_9CHLO</name>
<evidence type="ECO:0000256" key="4">
    <source>
        <dbReference type="ARBA" id="ARBA00010263"/>
    </source>
</evidence>
<dbReference type="Proteomes" id="UP000612055">
    <property type="component" value="Unassembled WGS sequence"/>
</dbReference>
<keyword evidence="17" id="KW-0812">Transmembrane</keyword>
<evidence type="ECO:0000256" key="3">
    <source>
        <dbReference type="ARBA" id="ARBA00006026"/>
    </source>
</evidence>
<feature type="binding site" evidence="13">
    <location>
        <position position="211"/>
    </location>
    <ligand>
        <name>Cu(2+)</name>
        <dbReference type="ChEBI" id="CHEBI:29036"/>
        <label>1</label>
        <note>catalytic</note>
    </ligand>
</feature>
<dbReference type="Gene3D" id="2.60.120.310">
    <property type="entry name" value="Copper type II, ascorbate-dependent monooxygenase, N-terminal domain"/>
    <property type="match status" value="1"/>
</dbReference>
<dbReference type="EMBL" id="JAEHOE010000010">
    <property type="protein sequence ID" value="KAG2498330.1"/>
    <property type="molecule type" value="Genomic_DNA"/>
</dbReference>
<dbReference type="OrthoDB" id="10018185at2759"/>
<dbReference type="PROSITE" id="PS51125">
    <property type="entry name" value="NHL"/>
    <property type="match status" value="2"/>
</dbReference>
<keyword evidence="5 13" id="KW-0479">Metal-binding</keyword>
<feature type="domain" description="Copper type II ascorbate-dependent monooxygenase N-terminal" evidence="19">
    <location>
        <begin position="40"/>
        <end position="147"/>
    </location>
</feature>
<evidence type="ECO:0000256" key="5">
    <source>
        <dbReference type="ARBA" id="ARBA00022723"/>
    </source>
</evidence>
<dbReference type="PANTHER" id="PTHR10680:SF14">
    <property type="entry name" value="PEPTIDYL-GLYCINE ALPHA-AMIDATING MONOOXYGENASE"/>
    <property type="match status" value="1"/>
</dbReference>
<dbReference type="InterPro" id="IPR008977">
    <property type="entry name" value="PHM/PNGase_F_dom_sf"/>
</dbReference>
<dbReference type="InterPro" id="IPR024548">
    <property type="entry name" value="Cu2_monoox_C"/>
</dbReference>
<organism evidence="21 22">
    <name type="scientific">Edaphochlamys debaryana</name>
    <dbReference type="NCBI Taxonomy" id="47281"/>
    <lineage>
        <taxon>Eukaryota</taxon>
        <taxon>Viridiplantae</taxon>
        <taxon>Chlorophyta</taxon>
        <taxon>core chlorophytes</taxon>
        <taxon>Chlorophyceae</taxon>
        <taxon>CS clade</taxon>
        <taxon>Chlamydomonadales</taxon>
        <taxon>Chlamydomonadales incertae sedis</taxon>
        <taxon>Edaphochlamys</taxon>
    </lineage>
</organism>
<evidence type="ECO:0000256" key="12">
    <source>
        <dbReference type="ARBA" id="ARBA00048431"/>
    </source>
</evidence>
<feature type="binding site" evidence="13">
    <location>
        <position position="145"/>
    </location>
    <ligand>
        <name>Cu(2+)</name>
        <dbReference type="ChEBI" id="CHEBI:29036"/>
        <label>1</label>
        <note>catalytic</note>
    </ligand>
</feature>
<dbReference type="PRINTS" id="PR00790">
    <property type="entry name" value="PAMONOXGNASE"/>
</dbReference>
<dbReference type="SUPFAM" id="SSF101898">
    <property type="entry name" value="NHL repeat"/>
    <property type="match status" value="1"/>
</dbReference>
<evidence type="ECO:0000256" key="18">
    <source>
        <dbReference type="SAM" id="SignalP"/>
    </source>
</evidence>
<evidence type="ECO:0000256" key="17">
    <source>
        <dbReference type="SAM" id="Phobius"/>
    </source>
</evidence>
<feature type="disulfide bond" evidence="14">
    <location>
        <begin position="80"/>
        <end position="104"/>
    </location>
</feature>
<comment type="similarity">
    <text evidence="4">In the N-terminal section; belongs to the copper type II ascorbate-dependent monooxygenase family.</text>
</comment>
<feature type="repeat" description="NHL" evidence="15">
    <location>
        <begin position="401"/>
        <end position="442"/>
    </location>
</feature>
<dbReference type="PANTHER" id="PTHR10680">
    <property type="entry name" value="PEPTIDYL-GLYCINE ALPHA-AMIDATING MONOOXYGENASE"/>
    <property type="match status" value="1"/>
</dbReference>
<reference evidence="21" key="1">
    <citation type="journal article" date="2020" name="bioRxiv">
        <title>Comparative genomics of Chlamydomonas.</title>
        <authorList>
            <person name="Craig R.J."/>
            <person name="Hasan A.R."/>
            <person name="Ness R.W."/>
            <person name="Keightley P.D."/>
        </authorList>
    </citation>
    <scope>NUCLEOTIDE SEQUENCE</scope>
    <source>
        <strain evidence="21">CCAP 11/70</strain>
    </source>
</reference>
<evidence type="ECO:0000256" key="13">
    <source>
        <dbReference type="PIRSR" id="PIRSR600720-2"/>
    </source>
</evidence>
<keyword evidence="10" id="KW-0456">Lyase</keyword>
<accession>A0A835Y8Q4</accession>
<proteinExistence type="inferred from homology"/>
<keyword evidence="17" id="KW-0472">Membrane</keyword>
<feature type="binding site" evidence="13">
    <location>
        <position position="73"/>
    </location>
    <ligand>
        <name>Cu(2+)</name>
        <dbReference type="ChEBI" id="CHEBI:29036"/>
        <label>1</label>
        <note>catalytic</note>
    </ligand>
</feature>
<evidence type="ECO:0000256" key="2">
    <source>
        <dbReference type="ARBA" id="ARBA00001947"/>
    </source>
</evidence>
<dbReference type="InterPro" id="IPR000323">
    <property type="entry name" value="Cu2_ascorb_mOase_N"/>
</dbReference>
<comment type="similarity">
    <text evidence="3">In the C-terminal section; belongs to the peptidyl-alpha-hydroxyglycine alpha-amidating lyase family.</text>
</comment>
<evidence type="ECO:0000256" key="16">
    <source>
        <dbReference type="SAM" id="MobiDB-lite"/>
    </source>
</evidence>
<evidence type="ECO:0000256" key="10">
    <source>
        <dbReference type="ARBA" id="ARBA00023239"/>
    </source>
</evidence>
<feature type="transmembrane region" description="Helical" evidence="17">
    <location>
        <begin position="805"/>
        <end position="824"/>
    </location>
</feature>
<feature type="disulfide bond" evidence="14">
    <location>
        <begin position="48"/>
        <end position="98"/>
    </location>
</feature>
<evidence type="ECO:0000313" key="21">
    <source>
        <dbReference type="EMBL" id="KAG2498330.1"/>
    </source>
</evidence>
<dbReference type="Gene3D" id="2.120.10.30">
    <property type="entry name" value="TolB, C-terminal domain"/>
    <property type="match status" value="1"/>
</dbReference>
<keyword evidence="17" id="KW-1133">Transmembrane helix</keyword>
<evidence type="ECO:0000259" key="19">
    <source>
        <dbReference type="Pfam" id="PF01082"/>
    </source>
</evidence>
<feature type="region of interest" description="Disordered" evidence="16">
    <location>
        <begin position="310"/>
        <end position="345"/>
    </location>
</feature>
<dbReference type="InterPro" id="IPR011042">
    <property type="entry name" value="6-blade_b-propeller_TolB-like"/>
</dbReference>
<keyword evidence="22" id="KW-1185">Reference proteome</keyword>
<feature type="region of interest" description="Disordered" evidence="16">
    <location>
        <begin position="881"/>
        <end position="901"/>
    </location>
</feature>
<comment type="catalytic activity">
    <reaction evidence="12">
        <text>a [peptide]-C-terminal glycine + 2 L-ascorbate + O2 = a [peptide]-C-terminal (2S)-2-hydroxyglycine + 2 monodehydro-L-ascorbate radical + H2O</text>
        <dbReference type="Rhea" id="RHEA:21452"/>
        <dbReference type="Rhea" id="RHEA-COMP:13486"/>
        <dbReference type="Rhea" id="RHEA-COMP:15321"/>
        <dbReference type="ChEBI" id="CHEBI:15377"/>
        <dbReference type="ChEBI" id="CHEBI:15379"/>
        <dbReference type="ChEBI" id="CHEBI:38290"/>
        <dbReference type="ChEBI" id="CHEBI:59513"/>
        <dbReference type="ChEBI" id="CHEBI:137000"/>
        <dbReference type="ChEBI" id="CHEBI:142768"/>
        <dbReference type="EC" id="1.14.17.3"/>
    </reaction>
</comment>
<evidence type="ECO:0000256" key="6">
    <source>
        <dbReference type="ARBA" id="ARBA00022729"/>
    </source>
</evidence>
<evidence type="ECO:0000256" key="9">
    <source>
        <dbReference type="ARBA" id="ARBA00023180"/>
    </source>
</evidence>
<gene>
    <name evidence="21" type="ORF">HYH03_003590</name>
</gene>
<dbReference type="Pfam" id="PF01082">
    <property type="entry name" value="Cu2_monooxygen"/>
    <property type="match status" value="1"/>
</dbReference>
<feature type="chain" id="PRO_5032293999" description="Peptidylglycine monooxygenase" evidence="18">
    <location>
        <begin position="27"/>
        <end position="918"/>
    </location>
</feature>
<dbReference type="GO" id="GO:0005507">
    <property type="term" value="F:copper ion binding"/>
    <property type="evidence" value="ECO:0007669"/>
    <property type="project" value="InterPro"/>
</dbReference>
<evidence type="ECO:0000313" key="22">
    <source>
        <dbReference type="Proteomes" id="UP000612055"/>
    </source>
</evidence>
<evidence type="ECO:0000256" key="11">
    <source>
        <dbReference type="ARBA" id="ARBA00023268"/>
    </source>
</evidence>
<dbReference type="GO" id="GO:0006518">
    <property type="term" value="P:peptide metabolic process"/>
    <property type="evidence" value="ECO:0007669"/>
    <property type="project" value="InterPro"/>
</dbReference>
<comment type="cofactor">
    <cofactor evidence="13">
        <name>Cu(2+)</name>
        <dbReference type="ChEBI" id="CHEBI:29036"/>
    </cofactor>
    <text evidence="13">Binds 2 Cu(2+) ions per subunit.</text>
</comment>
<evidence type="ECO:0000256" key="1">
    <source>
        <dbReference type="ARBA" id="ARBA00000686"/>
    </source>
</evidence>
<dbReference type="GO" id="GO:0004504">
    <property type="term" value="F:peptidylglycine monooxygenase activity"/>
    <property type="evidence" value="ECO:0007669"/>
    <property type="project" value="UniProtKB-EC"/>
</dbReference>
<feature type="binding site" evidence="13">
    <location>
        <position position="284"/>
    </location>
    <ligand>
        <name>Cu(2+)</name>
        <dbReference type="ChEBI" id="CHEBI:29036"/>
        <label>1</label>
        <note>catalytic</note>
    </ligand>
</feature>
<evidence type="ECO:0000259" key="20">
    <source>
        <dbReference type="Pfam" id="PF03712"/>
    </source>
</evidence>
<keyword evidence="8 14" id="KW-1015">Disulfide bond</keyword>
<evidence type="ECO:0000256" key="8">
    <source>
        <dbReference type="ARBA" id="ARBA00023157"/>
    </source>
</evidence>
<feature type="binding site" evidence="13">
    <location>
        <position position="213"/>
    </location>
    <ligand>
        <name>Cu(2+)</name>
        <dbReference type="ChEBI" id="CHEBI:29036"/>
        <label>1</label>
        <note>catalytic</note>
    </ligand>
</feature>
<comment type="catalytic activity">
    <reaction evidence="1">
        <text>a [peptide]-C-terminal (2S)-2-hydroxyglycine = a [peptide]-C-terminal amide + glyoxylate</text>
        <dbReference type="Rhea" id="RHEA:20924"/>
        <dbReference type="Rhea" id="RHEA-COMP:13485"/>
        <dbReference type="Rhea" id="RHEA-COMP:15321"/>
        <dbReference type="ChEBI" id="CHEBI:36655"/>
        <dbReference type="ChEBI" id="CHEBI:137001"/>
        <dbReference type="ChEBI" id="CHEBI:142768"/>
        <dbReference type="EC" id="4.3.2.5"/>
    </reaction>
</comment>
<dbReference type="Pfam" id="PF01436">
    <property type="entry name" value="NHL"/>
    <property type="match status" value="1"/>
</dbReference>
<keyword evidence="13" id="KW-0186">Copper</keyword>
<dbReference type="AlphaFoldDB" id="A0A835Y8Q4"/>
<protein>
    <recommendedName>
        <fullName evidence="23">Peptidylglycine monooxygenase</fullName>
    </recommendedName>
</protein>
<feature type="binding site" evidence="13">
    <location>
        <position position="74"/>
    </location>
    <ligand>
        <name>Cu(2+)</name>
        <dbReference type="ChEBI" id="CHEBI:29036"/>
        <label>1</label>
        <note>catalytic</note>
    </ligand>
</feature>
<feature type="signal peptide" evidence="18">
    <location>
        <begin position="1"/>
        <end position="26"/>
    </location>
</feature>
<dbReference type="InterPro" id="IPR001258">
    <property type="entry name" value="NHL_repeat"/>
</dbReference>
<feature type="repeat" description="NHL" evidence="15">
    <location>
        <begin position="456"/>
        <end position="493"/>
    </location>
</feature>
<comment type="cofactor">
    <cofactor evidence="2">
        <name>Zn(2+)</name>
        <dbReference type="ChEBI" id="CHEBI:29105"/>
    </cofactor>
</comment>
<dbReference type="Gene3D" id="2.60.120.230">
    <property type="match status" value="1"/>
</dbReference>
<dbReference type="GO" id="GO:0016020">
    <property type="term" value="C:membrane"/>
    <property type="evidence" value="ECO:0007669"/>
    <property type="project" value="InterPro"/>
</dbReference>
<evidence type="ECO:0000256" key="7">
    <source>
        <dbReference type="ARBA" id="ARBA00022737"/>
    </source>
</evidence>
<evidence type="ECO:0008006" key="23">
    <source>
        <dbReference type="Google" id="ProtNLM"/>
    </source>
</evidence>